<evidence type="ECO:0000313" key="1">
    <source>
        <dbReference type="EMBL" id="CUN16121.1"/>
    </source>
</evidence>
<organism evidence="1 2">
    <name type="scientific">Roseburia intestinalis</name>
    <dbReference type="NCBI Taxonomy" id="166486"/>
    <lineage>
        <taxon>Bacteria</taxon>
        <taxon>Bacillati</taxon>
        <taxon>Bacillota</taxon>
        <taxon>Clostridia</taxon>
        <taxon>Lachnospirales</taxon>
        <taxon>Lachnospiraceae</taxon>
        <taxon>Roseburia</taxon>
    </lineage>
</organism>
<dbReference type="STRING" id="166486.ERS852572_02209"/>
<proteinExistence type="predicted"/>
<accession>A0A173UM81</accession>
<sequence length="318" mass="37033">MSVKFHLPGLRNNFPLNMLLVDLMEKSPEMFREGIKIASMFGEFPTSRWNGGRFNQGDQCNAKYIRGVIAAINGKGIPIRYTYTNPLLTEADLSDEYCNFCMQAADNGMNEVIVVSDILEEYIRKTYPGFKIISSTCKEIKNMNVLNAELAKDYKLVVLDYNLNNQFEKLEQIKDKDRCELLVNCCCRPECPRRGEHYRFMAKQEQIALKNRKMPLDKQIPIPRWYCEYGEKTSLYTLKNYRTHISPEAIWDVYVPMGFSNFKLEGRTANIFLLIDTYAYYFAKPEYRDEVRFLLTTNLEANKVIVVNSACSLTKKHR</sequence>
<dbReference type="OrthoDB" id="9803063at2"/>
<dbReference type="PaxDb" id="166486-ERS852572_02209"/>
<protein>
    <recommendedName>
        <fullName evidence="3">Collagenase and related proteases</fullName>
    </recommendedName>
</protein>
<dbReference type="RefSeq" id="WP_006856456.1">
    <property type="nucleotide sequence ID" value="NZ_CABIYH010000015.1"/>
</dbReference>
<dbReference type="GeneID" id="61435208"/>
<dbReference type="AlphaFoldDB" id="A0A173UM81"/>
<gene>
    <name evidence="1" type="ORF">ERS852572_02209</name>
</gene>
<reference evidence="1 2" key="1">
    <citation type="submission" date="2015-09" db="EMBL/GenBank/DDBJ databases">
        <authorList>
            <consortium name="Pathogen Informatics"/>
        </authorList>
    </citation>
    <scope>NUCLEOTIDE SEQUENCE [LARGE SCALE GENOMIC DNA]</scope>
    <source>
        <strain evidence="1 2">2789STDY5834960</strain>
    </source>
</reference>
<evidence type="ECO:0008006" key="3">
    <source>
        <dbReference type="Google" id="ProtNLM"/>
    </source>
</evidence>
<dbReference type="EMBL" id="CYXZ01000015">
    <property type="protein sequence ID" value="CUN16121.1"/>
    <property type="molecule type" value="Genomic_DNA"/>
</dbReference>
<name>A0A173UM81_9FIRM</name>
<dbReference type="Proteomes" id="UP000095350">
    <property type="component" value="Unassembled WGS sequence"/>
</dbReference>
<evidence type="ECO:0000313" key="2">
    <source>
        <dbReference type="Proteomes" id="UP000095350"/>
    </source>
</evidence>